<comment type="caution">
    <text evidence="1">The sequence shown here is derived from an EMBL/GenBank/DDBJ whole genome shotgun (WGS) entry which is preliminary data.</text>
</comment>
<evidence type="ECO:0008006" key="3">
    <source>
        <dbReference type="Google" id="ProtNLM"/>
    </source>
</evidence>
<accession>A0A0D6MJM1</accession>
<dbReference type="EMBL" id="BALE01000010">
    <property type="protein sequence ID" value="GAN53473.1"/>
    <property type="molecule type" value="Genomic_DNA"/>
</dbReference>
<dbReference type="Pfam" id="PF11159">
    <property type="entry name" value="DUF2939"/>
    <property type="match status" value="1"/>
</dbReference>
<sequence>MVSFGGLLGGRRTVIPGTADRDAFSAYGNEVFDHAPFVNDDTVAPRRRSPRGTTRIGSGFACFCLGAYALSPYIALWSIDSAIRTHDPARLAAHIDWSALNGSLKSDTIAAIVGPPPGADDLPDFGSSFASTAVSNAIDTQLNTQELLDMAGKMMPADARSAPGYAALARVHARFVAPARFEASVPGPANETPMVVHLKFEHWHWKITRLEMPQAMPGATVADNTVAMHG</sequence>
<gene>
    <name evidence="1" type="ORF">Tasa_010_020</name>
</gene>
<organism evidence="1 2">
    <name type="scientific">Tanticharoenia sakaeratensis NBRC 103193</name>
    <dbReference type="NCBI Taxonomy" id="1231623"/>
    <lineage>
        <taxon>Bacteria</taxon>
        <taxon>Pseudomonadati</taxon>
        <taxon>Pseudomonadota</taxon>
        <taxon>Alphaproteobacteria</taxon>
        <taxon>Acetobacterales</taxon>
        <taxon>Acetobacteraceae</taxon>
        <taxon>Tanticharoenia</taxon>
    </lineage>
</organism>
<reference evidence="1 2" key="1">
    <citation type="submission" date="2012-10" db="EMBL/GenBank/DDBJ databases">
        <title>Genome sequencing of Tanticharoenia sakaeratensis NBRC 103193.</title>
        <authorList>
            <person name="Azuma Y."/>
            <person name="Hadano H."/>
            <person name="Hirakawa H."/>
            <person name="Matsushita K."/>
        </authorList>
    </citation>
    <scope>NUCLEOTIDE SEQUENCE [LARGE SCALE GENOMIC DNA]</scope>
    <source>
        <strain evidence="1 2">NBRC 103193</strain>
    </source>
</reference>
<proteinExistence type="predicted"/>
<evidence type="ECO:0000313" key="2">
    <source>
        <dbReference type="Proteomes" id="UP000032679"/>
    </source>
</evidence>
<dbReference type="InterPro" id="IPR021330">
    <property type="entry name" value="DUF2939"/>
</dbReference>
<keyword evidence="2" id="KW-1185">Reference proteome</keyword>
<dbReference type="Proteomes" id="UP000032679">
    <property type="component" value="Unassembled WGS sequence"/>
</dbReference>
<dbReference type="AlphaFoldDB" id="A0A0D6MJM1"/>
<evidence type="ECO:0000313" key="1">
    <source>
        <dbReference type="EMBL" id="GAN53473.1"/>
    </source>
</evidence>
<protein>
    <recommendedName>
        <fullName evidence="3">DUF2939 domain-containing protein</fullName>
    </recommendedName>
</protein>
<name>A0A0D6MJM1_9PROT</name>